<keyword evidence="2" id="KW-1185">Reference proteome</keyword>
<dbReference type="EMBL" id="JBHTBY010000009">
    <property type="protein sequence ID" value="MFC7321471.1"/>
    <property type="molecule type" value="Genomic_DNA"/>
</dbReference>
<protein>
    <recommendedName>
        <fullName evidence="3">Intracellular proteinase inhibitor BsuPI domain-containing protein</fullName>
    </recommendedName>
</protein>
<name>A0ABW2K5L7_9BACI</name>
<organism evidence="1 2">
    <name type="scientific">Halobacillus campisalis</name>
    <dbReference type="NCBI Taxonomy" id="435909"/>
    <lineage>
        <taxon>Bacteria</taxon>
        <taxon>Bacillati</taxon>
        <taxon>Bacillota</taxon>
        <taxon>Bacilli</taxon>
        <taxon>Bacillales</taxon>
        <taxon>Bacillaceae</taxon>
        <taxon>Halobacillus</taxon>
    </lineage>
</organism>
<evidence type="ECO:0008006" key="3">
    <source>
        <dbReference type="Google" id="ProtNLM"/>
    </source>
</evidence>
<gene>
    <name evidence="1" type="ORF">ACFQMN_11310</name>
</gene>
<reference evidence="2" key="1">
    <citation type="journal article" date="2019" name="Int. J. Syst. Evol. Microbiol.">
        <title>The Global Catalogue of Microorganisms (GCM) 10K type strain sequencing project: providing services to taxonomists for standard genome sequencing and annotation.</title>
        <authorList>
            <consortium name="The Broad Institute Genomics Platform"/>
            <consortium name="The Broad Institute Genome Sequencing Center for Infectious Disease"/>
            <person name="Wu L."/>
            <person name="Ma J."/>
        </authorList>
    </citation>
    <scope>NUCLEOTIDE SEQUENCE [LARGE SCALE GENOMIC DNA]</scope>
    <source>
        <strain evidence="2">CCUG 73951</strain>
    </source>
</reference>
<dbReference type="PROSITE" id="PS51257">
    <property type="entry name" value="PROKAR_LIPOPROTEIN"/>
    <property type="match status" value="1"/>
</dbReference>
<dbReference type="RefSeq" id="WP_289216706.1">
    <property type="nucleotide sequence ID" value="NZ_JAPVRC010000007.1"/>
</dbReference>
<sequence>MKRILMLATLSFVFLLSGCIGESYDFTPPSVSLEQKELEEANINWDSDKEYTKETEDILSLAKEQKPLYFSSGEQVTILFDSQDFAIEELSAQVWQNDNKTELQVNDQDFSLPKEKGEYVVVVDLISDSGTAQYVGNIVINE</sequence>
<comment type="caution">
    <text evidence="1">The sequence shown here is derived from an EMBL/GenBank/DDBJ whole genome shotgun (WGS) entry which is preliminary data.</text>
</comment>
<evidence type="ECO:0000313" key="2">
    <source>
        <dbReference type="Proteomes" id="UP001596494"/>
    </source>
</evidence>
<dbReference type="Proteomes" id="UP001596494">
    <property type="component" value="Unassembled WGS sequence"/>
</dbReference>
<accession>A0ABW2K5L7</accession>
<evidence type="ECO:0000313" key="1">
    <source>
        <dbReference type="EMBL" id="MFC7321471.1"/>
    </source>
</evidence>
<proteinExistence type="predicted"/>